<feature type="non-terminal residue" evidence="1">
    <location>
        <position position="1"/>
    </location>
</feature>
<dbReference type="AlphaFoldDB" id="E4YUF0"/>
<organism evidence="1">
    <name type="scientific">Oikopleura dioica</name>
    <name type="common">Tunicate</name>
    <dbReference type="NCBI Taxonomy" id="34765"/>
    <lineage>
        <taxon>Eukaryota</taxon>
        <taxon>Metazoa</taxon>
        <taxon>Chordata</taxon>
        <taxon>Tunicata</taxon>
        <taxon>Appendicularia</taxon>
        <taxon>Copelata</taxon>
        <taxon>Oikopleuridae</taxon>
        <taxon>Oikopleura</taxon>
    </lineage>
</organism>
<evidence type="ECO:0000313" key="1">
    <source>
        <dbReference type="EMBL" id="CBY39089.1"/>
    </source>
</evidence>
<evidence type="ECO:0008006" key="2">
    <source>
        <dbReference type="Google" id="ProtNLM"/>
    </source>
</evidence>
<proteinExistence type="predicted"/>
<sequence length="244" mass="27645">EKETSLFNCIGQNNTVLPSRMQECLELCPPNEQAIRFFKLNKLEQKNNIAITIPTQGPPQISTTTKNVSEYSDCYPLSGNCGEGRKHVARGCFRRDGRPLLPSACEINSSILSIPCYISCEENPSLKMISWSKWSSCSSSCGYGIRSPEIKVEPCWTNCFRSRWKTGTWSECKLNSNSNCGNGFQSRKISCFMEDGDKDKLVPNMNCKELRRPLQEKLFKFIIHLLDRASQVENIGNQSLLNEH</sequence>
<accession>E4YUF0</accession>
<dbReference type="Proteomes" id="UP000011014">
    <property type="component" value="Unassembled WGS sequence"/>
</dbReference>
<dbReference type="SUPFAM" id="SSF82895">
    <property type="entry name" value="TSP-1 type 1 repeat"/>
    <property type="match status" value="1"/>
</dbReference>
<name>E4YUF0_OIKDI</name>
<reference evidence="1" key="1">
    <citation type="journal article" date="2010" name="Science">
        <title>Plasticity of animal genome architecture unmasked by rapid evolution of a pelagic tunicate.</title>
        <authorList>
            <person name="Denoeud F."/>
            <person name="Henriet S."/>
            <person name="Mungpakdee S."/>
            <person name="Aury J.M."/>
            <person name="Da Silva C."/>
            <person name="Brinkmann H."/>
            <person name="Mikhaleva J."/>
            <person name="Olsen L.C."/>
            <person name="Jubin C."/>
            <person name="Canestro C."/>
            <person name="Bouquet J.M."/>
            <person name="Danks G."/>
            <person name="Poulain J."/>
            <person name="Campsteijn C."/>
            <person name="Adamski M."/>
            <person name="Cross I."/>
            <person name="Yadetie F."/>
            <person name="Muffato M."/>
            <person name="Louis A."/>
            <person name="Butcher S."/>
            <person name="Tsagkogeorga G."/>
            <person name="Konrad A."/>
            <person name="Singh S."/>
            <person name="Jensen M.F."/>
            <person name="Cong E.H."/>
            <person name="Eikeseth-Otteraa H."/>
            <person name="Noel B."/>
            <person name="Anthouard V."/>
            <person name="Porcel B.M."/>
            <person name="Kachouri-Lafond R."/>
            <person name="Nishino A."/>
            <person name="Ugolini M."/>
            <person name="Chourrout P."/>
            <person name="Nishida H."/>
            <person name="Aasland R."/>
            <person name="Huzurbazar S."/>
            <person name="Westhof E."/>
            <person name="Delsuc F."/>
            <person name="Lehrach H."/>
            <person name="Reinhardt R."/>
            <person name="Weissenbach J."/>
            <person name="Roy S.W."/>
            <person name="Artiguenave F."/>
            <person name="Postlethwait J.H."/>
            <person name="Manak J.R."/>
            <person name="Thompson E.M."/>
            <person name="Jaillon O."/>
            <person name="Du Pasquier L."/>
            <person name="Boudinot P."/>
            <person name="Liberles D.A."/>
            <person name="Volff J.N."/>
            <person name="Philippe H."/>
            <person name="Lenhard B."/>
            <person name="Roest Crollius H."/>
            <person name="Wincker P."/>
            <person name="Chourrout D."/>
        </authorList>
    </citation>
    <scope>NUCLEOTIDE SEQUENCE [LARGE SCALE GENOMIC DNA]</scope>
</reference>
<gene>
    <name evidence="1" type="ORF">GSOID_T00019633001</name>
</gene>
<dbReference type="Pfam" id="PF19030">
    <property type="entry name" value="TSP1_ADAMTS"/>
    <property type="match status" value="1"/>
</dbReference>
<dbReference type="EMBL" id="FN655423">
    <property type="protein sequence ID" value="CBY39089.1"/>
    <property type="molecule type" value="Genomic_DNA"/>
</dbReference>
<protein>
    <recommendedName>
        <fullName evidence="2">ADAMTS cysteine-rich domain-containing protein</fullName>
    </recommendedName>
</protein>
<dbReference type="InterPro" id="IPR036383">
    <property type="entry name" value="TSP1_rpt_sf"/>
</dbReference>